<evidence type="ECO:0000256" key="2">
    <source>
        <dbReference type="ARBA" id="ARBA00023015"/>
    </source>
</evidence>
<dbReference type="FunFam" id="1.10.10.10:FF:000001">
    <property type="entry name" value="LysR family transcriptional regulator"/>
    <property type="match status" value="1"/>
</dbReference>
<dbReference type="InterPro" id="IPR050950">
    <property type="entry name" value="HTH-type_LysR_regulators"/>
</dbReference>
<keyword evidence="3" id="KW-0238">DNA-binding</keyword>
<dbReference type="PANTHER" id="PTHR30419:SF28">
    <property type="entry name" value="HTH-TYPE TRANSCRIPTIONAL REGULATOR BSDA"/>
    <property type="match status" value="1"/>
</dbReference>
<dbReference type="PROSITE" id="PS50931">
    <property type="entry name" value="HTH_LYSR"/>
    <property type="match status" value="1"/>
</dbReference>
<dbReference type="InterPro" id="IPR036388">
    <property type="entry name" value="WH-like_DNA-bd_sf"/>
</dbReference>
<protein>
    <submittedName>
        <fullName evidence="6">LysR family transcriptional regulator</fullName>
    </submittedName>
</protein>
<dbReference type="SUPFAM" id="SSF53850">
    <property type="entry name" value="Periplasmic binding protein-like II"/>
    <property type="match status" value="1"/>
</dbReference>
<gene>
    <name evidence="6" type="ORF">HB943_03855</name>
</gene>
<dbReference type="GO" id="GO:0003677">
    <property type="term" value="F:DNA binding"/>
    <property type="evidence" value="ECO:0007669"/>
    <property type="project" value="UniProtKB-KW"/>
</dbReference>
<dbReference type="InterPro" id="IPR036390">
    <property type="entry name" value="WH_DNA-bd_sf"/>
</dbReference>
<dbReference type="InterPro" id="IPR005119">
    <property type="entry name" value="LysR_subst-bd"/>
</dbReference>
<evidence type="ECO:0000256" key="1">
    <source>
        <dbReference type="ARBA" id="ARBA00009437"/>
    </source>
</evidence>
<dbReference type="SUPFAM" id="SSF46785">
    <property type="entry name" value="Winged helix' DNA-binding domain"/>
    <property type="match status" value="1"/>
</dbReference>
<sequence length="301" mass="34050">MNLRQLHYFRTLAKLEHYTQAAAELGISQPSLSHAISELEKDLNTYLFEKQGRNVKLTKYGHFFLPYVTNSLAELERGEEQLRKLTSATGGVVDLAFIYTLGAHFVPTLIREFAKIEPDITFSLQQGTTNNLIQGLKEEKYDIALCSMVTDTTDVEFIPIVEEELVVIVPLDHPLAHKSTINLKDTQDYPFISFSASSGVRPLIDSLFREVNITPNIKFEVEEDSALAGLVAANQGIAVIPRISTLTHYPVAILTITEPAHQRFIYITTLKNHYLPPAVKKFQDFAISYARKHYLEQNNRL</sequence>
<keyword evidence="2" id="KW-0805">Transcription regulation</keyword>
<evidence type="ECO:0000313" key="6">
    <source>
        <dbReference type="EMBL" id="MBC1499726.1"/>
    </source>
</evidence>
<feature type="domain" description="HTH lysR-type" evidence="5">
    <location>
        <begin position="1"/>
        <end position="58"/>
    </location>
</feature>
<dbReference type="AlphaFoldDB" id="A0A841Z5X7"/>
<organism evidence="6 7">
    <name type="scientific">Listeria weihenstephanensis</name>
    <dbReference type="NCBI Taxonomy" id="1006155"/>
    <lineage>
        <taxon>Bacteria</taxon>
        <taxon>Bacillati</taxon>
        <taxon>Bacillota</taxon>
        <taxon>Bacilli</taxon>
        <taxon>Bacillales</taxon>
        <taxon>Listeriaceae</taxon>
        <taxon>Listeria</taxon>
    </lineage>
</organism>
<dbReference type="Proteomes" id="UP000564536">
    <property type="component" value="Unassembled WGS sequence"/>
</dbReference>
<evidence type="ECO:0000259" key="5">
    <source>
        <dbReference type="PROSITE" id="PS50931"/>
    </source>
</evidence>
<dbReference type="Gene3D" id="3.40.190.290">
    <property type="match status" value="1"/>
</dbReference>
<dbReference type="InterPro" id="IPR000847">
    <property type="entry name" value="LysR_HTH_N"/>
</dbReference>
<dbReference type="PANTHER" id="PTHR30419">
    <property type="entry name" value="HTH-TYPE TRANSCRIPTIONAL REGULATOR YBHD"/>
    <property type="match status" value="1"/>
</dbReference>
<comment type="caution">
    <text evidence="6">The sequence shown here is derived from an EMBL/GenBank/DDBJ whole genome shotgun (WGS) entry which is preliminary data.</text>
</comment>
<dbReference type="RefSeq" id="WP_185424747.1">
    <property type="nucleotide sequence ID" value="NZ_JAARRL010000004.1"/>
</dbReference>
<reference evidence="6 7" key="1">
    <citation type="submission" date="2020-03" db="EMBL/GenBank/DDBJ databases">
        <title>Soil Listeria distribution.</title>
        <authorList>
            <person name="Liao J."/>
            <person name="Wiedmann M."/>
        </authorList>
    </citation>
    <scope>NUCLEOTIDE SEQUENCE [LARGE SCALE GENOMIC DNA]</scope>
    <source>
        <strain evidence="6 7">FSL L7-1523</strain>
    </source>
</reference>
<name>A0A841Z5X7_9LIST</name>
<comment type="similarity">
    <text evidence="1">Belongs to the LysR transcriptional regulatory family.</text>
</comment>
<dbReference type="PRINTS" id="PR00039">
    <property type="entry name" value="HTHLYSR"/>
</dbReference>
<dbReference type="CDD" id="cd08434">
    <property type="entry name" value="PBP2_GltC_like"/>
    <property type="match status" value="1"/>
</dbReference>
<evidence type="ECO:0000256" key="4">
    <source>
        <dbReference type="ARBA" id="ARBA00023163"/>
    </source>
</evidence>
<evidence type="ECO:0000313" key="7">
    <source>
        <dbReference type="Proteomes" id="UP000564536"/>
    </source>
</evidence>
<dbReference type="EMBL" id="JAARRL010000004">
    <property type="protein sequence ID" value="MBC1499726.1"/>
    <property type="molecule type" value="Genomic_DNA"/>
</dbReference>
<dbReference type="Gene3D" id="1.10.10.10">
    <property type="entry name" value="Winged helix-like DNA-binding domain superfamily/Winged helix DNA-binding domain"/>
    <property type="match status" value="1"/>
</dbReference>
<dbReference type="Pfam" id="PF03466">
    <property type="entry name" value="LysR_substrate"/>
    <property type="match status" value="1"/>
</dbReference>
<proteinExistence type="inferred from homology"/>
<accession>A0A841Z5X7</accession>
<dbReference type="Pfam" id="PF00126">
    <property type="entry name" value="HTH_1"/>
    <property type="match status" value="1"/>
</dbReference>
<dbReference type="GO" id="GO:0005829">
    <property type="term" value="C:cytosol"/>
    <property type="evidence" value="ECO:0007669"/>
    <property type="project" value="TreeGrafter"/>
</dbReference>
<keyword evidence="4" id="KW-0804">Transcription</keyword>
<dbReference type="GO" id="GO:0003700">
    <property type="term" value="F:DNA-binding transcription factor activity"/>
    <property type="evidence" value="ECO:0007669"/>
    <property type="project" value="InterPro"/>
</dbReference>
<evidence type="ECO:0000256" key="3">
    <source>
        <dbReference type="ARBA" id="ARBA00023125"/>
    </source>
</evidence>